<keyword evidence="3" id="KW-1185">Reference proteome</keyword>
<dbReference type="EC" id="2.7.7.-" evidence="2"/>
<dbReference type="Gene3D" id="3.30.460.10">
    <property type="entry name" value="Beta Polymerase, domain 2"/>
    <property type="match status" value="1"/>
</dbReference>
<dbReference type="RefSeq" id="WP_336404952.1">
    <property type="nucleotide sequence ID" value="NZ_JBAPLU010000014.1"/>
</dbReference>
<evidence type="ECO:0000313" key="3">
    <source>
        <dbReference type="Proteomes" id="UP001361570"/>
    </source>
</evidence>
<gene>
    <name evidence="2" type="ORF">TEK04_13945</name>
</gene>
<name>A0ABU8DVF1_9ACTN</name>
<keyword evidence="2" id="KW-0548">Nucleotidyltransferase</keyword>
<reference evidence="2 3" key="1">
    <citation type="submission" date="2024-03" db="EMBL/GenBank/DDBJ databases">
        <title>Draft genome sequence of Klenkia sp. LSe6-5.</title>
        <authorList>
            <person name="Duangmal K."/>
            <person name="Chantavorakit T."/>
        </authorList>
    </citation>
    <scope>NUCLEOTIDE SEQUENCE [LARGE SCALE GENOMIC DNA]</scope>
    <source>
        <strain evidence="2 3">LSe6-5</strain>
    </source>
</reference>
<accession>A0ABU8DVF1</accession>
<sequence length="180" mass="19072">MTAPTIARLVRRGSEPGIRVALERLVATGTVLAERIGRQVEYRPNTDHAAWGAIAAAIHFADSFLDVLDAAIADTVAEAGLAAFVTCAVFGSVATGTAGPHSDIDLVLVVDDDGEEAGHELSERLRARLVLLTGNEANILVLTRTMEADLVARQDPLADSWRENARTIVGPALLTQHAES</sequence>
<protein>
    <submittedName>
        <fullName evidence="2">Nucleotidyltransferase domain-containing protein</fullName>
        <ecNumber evidence="2">2.7.7.-</ecNumber>
    </submittedName>
</protein>
<feature type="domain" description="Polymerase nucleotidyl transferase" evidence="1">
    <location>
        <begin position="88"/>
        <end position="125"/>
    </location>
</feature>
<evidence type="ECO:0000259" key="1">
    <source>
        <dbReference type="Pfam" id="PF01909"/>
    </source>
</evidence>
<dbReference type="GO" id="GO:0016779">
    <property type="term" value="F:nucleotidyltransferase activity"/>
    <property type="evidence" value="ECO:0007669"/>
    <property type="project" value="UniProtKB-KW"/>
</dbReference>
<dbReference type="Proteomes" id="UP001361570">
    <property type="component" value="Unassembled WGS sequence"/>
</dbReference>
<proteinExistence type="predicted"/>
<keyword evidence="2" id="KW-0808">Transferase</keyword>
<dbReference type="CDD" id="cd05403">
    <property type="entry name" value="NT_KNTase_like"/>
    <property type="match status" value="1"/>
</dbReference>
<evidence type="ECO:0000313" key="2">
    <source>
        <dbReference type="EMBL" id="MEI4272827.1"/>
    </source>
</evidence>
<comment type="caution">
    <text evidence="2">The sequence shown here is derived from an EMBL/GenBank/DDBJ whole genome shotgun (WGS) entry which is preliminary data.</text>
</comment>
<dbReference type="EMBL" id="JBAPLU010000014">
    <property type="protein sequence ID" value="MEI4272827.1"/>
    <property type="molecule type" value="Genomic_DNA"/>
</dbReference>
<dbReference type="InterPro" id="IPR043519">
    <property type="entry name" value="NT_sf"/>
</dbReference>
<dbReference type="SUPFAM" id="SSF81301">
    <property type="entry name" value="Nucleotidyltransferase"/>
    <property type="match status" value="1"/>
</dbReference>
<dbReference type="Pfam" id="PF01909">
    <property type="entry name" value="NTP_transf_2"/>
    <property type="match status" value="1"/>
</dbReference>
<dbReference type="InterPro" id="IPR002934">
    <property type="entry name" value="Polymerase_NTP_transf_dom"/>
</dbReference>
<organism evidence="2 3">
    <name type="scientific">Klenkia sesuvii</name>
    <dbReference type="NCBI Taxonomy" id="3103137"/>
    <lineage>
        <taxon>Bacteria</taxon>
        <taxon>Bacillati</taxon>
        <taxon>Actinomycetota</taxon>
        <taxon>Actinomycetes</taxon>
        <taxon>Geodermatophilales</taxon>
        <taxon>Geodermatophilaceae</taxon>
        <taxon>Klenkia</taxon>
    </lineage>
</organism>